<comment type="caution">
    <text evidence="1">The sequence shown here is derived from an EMBL/GenBank/DDBJ whole genome shotgun (WGS) entry which is preliminary data.</text>
</comment>
<dbReference type="AlphaFoldDB" id="A0A2M9Y7C3"/>
<keyword evidence="2" id="KW-1185">Reference proteome</keyword>
<protein>
    <submittedName>
        <fullName evidence="1">Uncharacterized protein</fullName>
    </submittedName>
</protein>
<dbReference type="Proteomes" id="UP000231926">
    <property type="component" value="Unassembled WGS sequence"/>
</dbReference>
<reference evidence="1 2" key="1">
    <citation type="submission" date="2017-07" db="EMBL/GenBank/DDBJ databases">
        <title>Leptospira spp. isolated from tropical soils.</title>
        <authorList>
            <person name="Thibeaux R."/>
            <person name="Iraola G."/>
            <person name="Ferres I."/>
            <person name="Bierque E."/>
            <person name="Girault D."/>
            <person name="Soupe-Gilbert M.-E."/>
            <person name="Picardeau M."/>
            <person name="Goarant C."/>
        </authorList>
    </citation>
    <scope>NUCLEOTIDE SEQUENCE [LARGE SCALE GENOMIC DNA]</scope>
    <source>
        <strain evidence="1 2">FH4-C-A2</strain>
    </source>
</reference>
<proteinExistence type="predicted"/>
<evidence type="ECO:0000313" key="1">
    <source>
        <dbReference type="EMBL" id="PJZ47478.1"/>
    </source>
</evidence>
<organism evidence="1 2">
    <name type="scientific">Leptospira saintgironsiae</name>
    <dbReference type="NCBI Taxonomy" id="2023183"/>
    <lineage>
        <taxon>Bacteria</taxon>
        <taxon>Pseudomonadati</taxon>
        <taxon>Spirochaetota</taxon>
        <taxon>Spirochaetia</taxon>
        <taxon>Leptospirales</taxon>
        <taxon>Leptospiraceae</taxon>
        <taxon>Leptospira</taxon>
    </lineage>
</organism>
<dbReference type="EMBL" id="NPDR01000021">
    <property type="protein sequence ID" value="PJZ47478.1"/>
    <property type="molecule type" value="Genomic_DNA"/>
</dbReference>
<gene>
    <name evidence="1" type="ORF">CH362_18960</name>
</gene>
<dbReference type="NCBIfam" id="TIGR04388">
    <property type="entry name" value="Lepto_longest"/>
    <property type="match status" value="1"/>
</dbReference>
<evidence type="ECO:0000313" key="2">
    <source>
        <dbReference type="Proteomes" id="UP000231926"/>
    </source>
</evidence>
<name>A0A2M9Y7C3_9LEPT</name>
<dbReference type="InterPro" id="IPR030885">
    <property type="entry name" value="Lepto_longest"/>
</dbReference>
<sequence>MSVATALKEWPVTGYVSWTPHQNGDILLGEDAQAGGWGGGFTGTLGNVNGGVSFAPGSGVDFNINYNFDGTGRAFKQGTFIGFDYSAANGGYSVNGGYDFNPNGNHHIGLSGSASSTGSSSIGAF</sequence>
<accession>A0A2M9Y7C3</accession>
<feature type="non-terminal residue" evidence="1">
    <location>
        <position position="125"/>
    </location>
</feature>
<dbReference type="OrthoDB" id="309913at2"/>